<dbReference type="Gene3D" id="2.60.200.40">
    <property type="match status" value="1"/>
</dbReference>
<proteinExistence type="predicted"/>
<sequence length="314" mass="34596">MEVRQPPSFTFVLNKQSGPYDGNEIQALIEQTIPTDRLEALMVLGEEEELCDLVRIALQKAREAGGCLVLAGGDGTINAALPILLEENDVPFSVLPLGTFNFFARSQGIDLDPESALEALLSATPIDVPVATLNGHPFVINISIGVFPRIIDARERHQARFGRNRYVALISGFYTALNSRQDHRLTLIVDGQVHRVRSPMVSAVFNRYQVEALNLDSSCIDQQKMTVLVTRPVSRWGMFGLLLRGATGHLDQAENLETLCASELTIDTRRRSVRVAIDGETQRFATPLKLRVHPQGLHLLAPDRSRSEPVNGAG</sequence>
<keyword evidence="2" id="KW-0418">Kinase</keyword>
<dbReference type="Proteomes" id="UP000298049">
    <property type="component" value="Chromosome"/>
</dbReference>
<reference evidence="2 3" key="1">
    <citation type="submission" date="2018-07" db="EMBL/GenBank/DDBJ databases">
        <title>Marsedoiliclastica nanhaica gen. nov. sp. nov., a novel marine hydrocarbonoclastic bacterium isolated from an in-situ enriched hydrocarbon-degrading consortium in deep-sea sediment.</title>
        <authorList>
            <person name="Dong C."/>
            <person name="Ma T."/>
            <person name="Liu R."/>
            <person name="Shao Z."/>
        </authorList>
    </citation>
    <scope>NUCLEOTIDE SEQUENCE [LARGE SCALE GENOMIC DNA]</scope>
    <source>
        <strain evidence="3">soil36-7</strain>
    </source>
</reference>
<dbReference type="Gene3D" id="3.40.50.10330">
    <property type="entry name" value="Probable inorganic polyphosphate/atp-NAD kinase, domain 1"/>
    <property type="match status" value="1"/>
</dbReference>
<dbReference type="InterPro" id="IPR001206">
    <property type="entry name" value="Diacylglycerol_kinase_cat_dom"/>
</dbReference>
<dbReference type="InterPro" id="IPR017438">
    <property type="entry name" value="ATP-NAD_kinase_N"/>
</dbReference>
<dbReference type="SUPFAM" id="SSF111331">
    <property type="entry name" value="NAD kinase/diacylglycerol kinase-like"/>
    <property type="match status" value="1"/>
</dbReference>
<keyword evidence="3" id="KW-1185">Reference proteome</keyword>
<gene>
    <name evidence="2" type="ORF">soil367_12370</name>
</gene>
<dbReference type="Pfam" id="PF00781">
    <property type="entry name" value="DAGK_cat"/>
    <property type="match status" value="1"/>
</dbReference>
<protein>
    <submittedName>
        <fullName evidence="2">Diacylglycerol kinase</fullName>
    </submittedName>
</protein>
<dbReference type="GO" id="GO:0016301">
    <property type="term" value="F:kinase activity"/>
    <property type="evidence" value="ECO:0007669"/>
    <property type="project" value="UniProtKB-KW"/>
</dbReference>
<feature type="domain" description="DAGKc" evidence="1">
    <location>
        <begin position="4"/>
        <end position="137"/>
    </location>
</feature>
<evidence type="ECO:0000313" key="3">
    <source>
        <dbReference type="Proteomes" id="UP000298049"/>
    </source>
</evidence>
<accession>A0A4P7XJV2</accession>
<dbReference type="OrthoDB" id="142078at2"/>
<dbReference type="PROSITE" id="PS50146">
    <property type="entry name" value="DAGK"/>
    <property type="match status" value="1"/>
</dbReference>
<dbReference type="AlphaFoldDB" id="A0A4P7XJV2"/>
<evidence type="ECO:0000313" key="2">
    <source>
        <dbReference type="EMBL" id="QCF26662.1"/>
    </source>
</evidence>
<dbReference type="InterPro" id="IPR016064">
    <property type="entry name" value="NAD/diacylglycerol_kinase_sf"/>
</dbReference>
<name>A0A4P7XJV2_9ALTE</name>
<dbReference type="InterPro" id="IPR045540">
    <property type="entry name" value="YegS/DAGK_C"/>
</dbReference>
<evidence type="ECO:0000259" key="1">
    <source>
        <dbReference type="PROSITE" id="PS50146"/>
    </source>
</evidence>
<dbReference type="EMBL" id="CP031093">
    <property type="protein sequence ID" value="QCF26662.1"/>
    <property type="molecule type" value="Genomic_DNA"/>
</dbReference>
<dbReference type="KEGG" id="hmi:soil367_12370"/>
<dbReference type="Pfam" id="PF19279">
    <property type="entry name" value="YegS_C"/>
    <property type="match status" value="1"/>
</dbReference>
<organism evidence="2 3">
    <name type="scientific">Hydrocarboniclastica marina</name>
    <dbReference type="NCBI Taxonomy" id="2259620"/>
    <lineage>
        <taxon>Bacteria</taxon>
        <taxon>Pseudomonadati</taxon>
        <taxon>Pseudomonadota</taxon>
        <taxon>Gammaproteobacteria</taxon>
        <taxon>Alteromonadales</taxon>
        <taxon>Alteromonadaceae</taxon>
        <taxon>Hydrocarboniclastica</taxon>
    </lineage>
</organism>
<keyword evidence="2" id="KW-0808">Transferase</keyword>
<dbReference type="RefSeq" id="WP_136549368.1">
    <property type="nucleotide sequence ID" value="NZ_CP031093.1"/>
</dbReference>